<evidence type="ECO:0000313" key="1">
    <source>
        <dbReference type="EMBL" id="KAK9233923.1"/>
    </source>
</evidence>
<dbReference type="EMBL" id="MU971548">
    <property type="protein sequence ID" value="KAK9233923.1"/>
    <property type="molecule type" value="Genomic_DNA"/>
</dbReference>
<comment type="caution">
    <text evidence="1">The sequence shown here is derived from an EMBL/GenBank/DDBJ whole genome shotgun (WGS) entry which is preliminary data.</text>
</comment>
<keyword evidence="2" id="KW-1185">Reference proteome</keyword>
<organism evidence="1 2">
    <name type="scientific">Lipomyces kononenkoae</name>
    <name type="common">Yeast</name>
    <dbReference type="NCBI Taxonomy" id="34357"/>
    <lineage>
        <taxon>Eukaryota</taxon>
        <taxon>Fungi</taxon>
        <taxon>Dikarya</taxon>
        <taxon>Ascomycota</taxon>
        <taxon>Saccharomycotina</taxon>
        <taxon>Lipomycetes</taxon>
        <taxon>Lipomycetales</taxon>
        <taxon>Lipomycetaceae</taxon>
        <taxon>Lipomyces</taxon>
    </lineage>
</organism>
<protein>
    <submittedName>
        <fullName evidence="1">Uncharacterized protein</fullName>
    </submittedName>
</protein>
<gene>
    <name evidence="1" type="ORF">V1525DRAFT_351100</name>
</gene>
<dbReference type="Proteomes" id="UP001433508">
    <property type="component" value="Unassembled WGS sequence"/>
</dbReference>
<name>A0ACC3SQJ4_LIPKO</name>
<reference evidence="2" key="1">
    <citation type="journal article" date="2024" name="Front. Bioeng. Biotechnol.">
        <title>Genome-scale model development and genomic sequencing of the oleaginous clade Lipomyces.</title>
        <authorList>
            <person name="Czajka J.J."/>
            <person name="Han Y."/>
            <person name="Kim J."/>
            <person name="Mondo S.J."/>
            <person name="Hofstad B.A."/>
            <person name="Robles A."/>
            <person name="Haridas S."/>
            <person name="Riley R."/>
            <person name="LaButti K."/>
            <person name="Pangilinan J."/>
            <person name="Andreopoulos W."/>
            <person name="Lipzen A."/>
            <person name="Yan J."/>
            <person name="Wang M."/>
            <person name="Ng V."/>
            <person name="Grigoriev I.V."/>
            <person name="Spatafora J.W."/>
            <person name="Magnuson J.K."/>
            <person name="Baker S.E."/>
            <person name="Pomraning K.R."/>
        </authorList>
    </citation>
    <scope>NUCLEOTIDE SEQUENCE [LARGE SCALE GENOMIC DNA]</scope>
    <source>
        <strain evidence="2">CBS 7786</strain>
    </source>
</reference>
<accession>A0ACC3SQJ4</accession>
<proteinExistence type="predicted"/>
<evidence type="ECO:0000313" key="2">
    <source>
        <dbReference type="Proteomes" id="UP001433508"/>
    </source>
</evidence>
<sequence>MESSSQSQDTQQRPTRAKRLDYHALNTGTDSEGDSDEGPRSRSRRRLELNETSTALAEDIISPDESASQVLASDADTHVSISPVIRGKPMPPKSWVWQHFHTTELETTYIHNGTNKSRPDKLIVCSRCSWSTTEAVVQGSSGNLSQHLSSRHAIQKPGAPAPRTSTDITTFFSRPSKSIQERLDDNILHWMVEESEPFTVLG</sequence>